<evidence type="ECO:0000256" key="6">
    <source>
        <dbReference type="ARBA" id="ARBA00022692"/>
    </source>
</evidence>
<dbReference type="InterPro" id="IPR045315">
    <property type="entry name" value="Mtm1-like"/>
</dbReference>
<dbReference type="InterPro" id="IPR001645">
    <property type="entry name" value="Folylpolyglutamate_synth"/>
</dbReference>
<keyword evidence="7" id="KW-0677">Repeat</keyword>
<dbReference type="NCBIfam" id="TIGR01499">
    <property type="entry name" value="folC"/>
    <property type="match status" value="1"/>
</dbReference>
<keyword evidence="13 14" id="KW-0472">Membrane</keyword>
<dbReference type="AlphaFoldDB" id="A0AAW2RQ77"/>
<comment type="subcellular location">
    <subcellularLocation>
        <location evidence="1">Mitochondrion inner membrane</location>
        <topology evidence="1">Multi-pass membrane protein</topology>
    </subcellularLocation>
</comment>
<gene>
    <name evidence="16" type="ORF">Scaly_0528800</name>
</gene>
<dbReference type="PROSITE" id="PS01011">
    <property type="entry name" value="FOLYLPOLYGLU_SYNT_1"/>
    <property type="match status" value="1"/>
</dbReference>
<dbReference type="GO" id="GO:0005743">
    <property type="term" value="C:mitochondrial inner membrane"/>
    <property type="evidence" value="ECO:0007669"/>
    <property type="project" value="UniProtKB-SubCell"/>
</dbReference>
<dbReference type="GO" id="GO:1990542">
    <property type="term" value="P:mitochondrial transmembrane transport"/>
    <property type="evidence" value="ECO:0007669"/>
    <property type="project" value="InterPro"/>
</dbReference>
<dbReference type="InterPro" id="IPR018109">
    <property type="entry name" value="Folylpolyglutamate_synth_CS"/>
</dbReference>
<dbReference type="InterPro" id="IPR018108">
    <property type="entry name" value="MCP_transmembrane"/>
</dbReference>
<dbReference type="GO" id="GO:0005524">
    <property type="term" value="F:ATP binding"/>
    <property type="evidence" value="ECO:0007669"/>
    <property type="project" value="UniProtKB-KW"/>
</dbReference>
<evidence type="ECO:0000313" key="16">
    <source>
        <dbReference type="EMBL" id="KAL0382415.1"/>
    </source>
</evidence>
<feature type="repeat" description="Solcar" evidence="14">
    <location>
        <begin position="63"/>
        <end position="197"/>
    </location>
</feature>
<dbReference type="FunFam" id="3.40.1190.10:FF:000012">
    <property type="entry name" value="Dihydrofolate synthetase"/>
    <property type="match status" value="1"/>
</dbReference>
<dbReference type="PROSITE" id="PS01012">
    <property type="entry name" value="FOLYLPOLYGLU_SYNT_2"/>
    <property type="match status" value="1"/>
</dbReference>
<dbReference type="Pfam" id="PF00153">
    <property type="entry name" value="Mito_carr"/>
    <property type="match status" value="4"/>
</dbReference>
<comment type="similarity">
    <text evidence="3">Belongs to the folylpolyglutamate synthase family.</text>
</comment>
<comment type="caution">
    <text evidence="16">The sequence shown here is derived from an EMBL/GenBank/DDBJ whole genome shotgun (WGS) entry which is preliminary data.</text>
</comment>
<evidence type="ECO:0000256" key="1">
    <source>
        <dbReference type="ARBA" id="ARBA00004448"/>
    </source>
</evidence>
<evidence type="ECO:0000256" key="2">
    <source>
        <dbReference type="ARBA" id="ARBA00006375"/>
    </source>
</evidence>
<feature type="repeat" description="Solcar" evidence="14">
    <location>
        <begin position="330"/>
        <end position="406"/>
    </location>
</feature>
<name>A0AAW2RQ77_9LAMI</name>
<evidence type="ECO:0000256" key="8">
    <source>
        <dbReference type="ARBA" id="ARBA00022741"/>
    </source>
</evidence>
<feature type="domain" description="Mur ligase central" evidence="15">
    <location>
        <begin position="549"/>
        <end position="793"/>
    </location>
</feature>
<evidence type="ECO:0000256" key="9">
    <source>
        <dbReference type="ARBA" id="ARBA00022792"/>
    </source>
</evidence>
<evidence type="ECO:0000256" key="10">
    <source>
        <dbReference type="ARBA" id="ARBA00022840"/>
    </source>
</evidence>
<keyword evidence="8" id="KW-0547">Nucleotide-binding</keyword>
<evidence type="ECO:0000256" key="11">
    <source>
        <dbReference type="ARBA" id="ARBA00022989"/>
    </source>
</evidence>
<proteinExistence type="inferred from homology"/>
<dbReference type="InterPro" id="IPR013221">
    <property type="entry name" value="Mur_ligase_cen"/>
</dbReference>
<keyword evidence="6 14" id="KW-0812">Transmembrane</keyword>
<dbReference type="GO" id="GO:0004326">
    <property type="term" value="F:tetrahydrofolylpolyglutamate synthase activity"/>
    <property type="evidence" value="ECO:0007669"/>
    <property type="project" value="InterPro"/>
</dbReference>
<keyword evidence="11" id="KW-1133">Transmembrane helix</keyword>
<sequence length="1015" mass="109098">MAGELKHSENPWMTVAEQSSRMEEFDQNVSLMSESMMVVGGIEASEISQARSHHLDASSGGKLGLPERAFSAAGAAFLSAVLVNPLDVVKTRLQAQAAGVPYSHPLSNVTSRMALFGPHMMFADLRCSPSCTRAGVHGTVALCPPDCFHYKGTLDVFYKIIRQEGFSALWRGTNAGLALAVPTVGIYLPCYDIFRNQLEEFTAQNAPSLTPYAPLVAGSLARSLACTSCYPIELARTRMQAFKHLHGDKRPPGVLKTLIDIISQVKNTTSFSSSLQSYRVLWTGLGAQLARDVPFSAICWSTLEPVRRRLLGLVGDEANAINILGANFSAGFVAGGLAAAAAHVLLMLQRPKDPSKALKMTTRHTILQVWRDGGMKGLFTGVGPRVGRAGPSVGIVVSFYEVPLTRANYGFGGCNKAHLMSINSWNHFRCLLYNSAKLFSNPLPLHCEDEDSQHGALTHSSATQQTTNPLFANSRTLLDAPSRPFSTALSESQELNEFMEYMEKLKNYEKTGVPKGAGTDSGDGFDLGRMRRLLYNLGNPQSKFKAVHIAGTKGKGSTAAFLSSILRAEGYSVGCYTSPHIQTIRERITLGTNGAPVSAKALSSHFDKIKEAVDMAVKLEKGHLSQFEVLTAVAFSLFAEEKVQFAVIEAGLGGARDATNVISSSDLAASIITNIGEEHLAALGGSLESIAVAKSGIIKEGRPVVLGGPFLPHIEHIIRDKALFMCSPVISASDAGNRSVLKGFSRACETPRQLCDILLLIERDLRVFIELFDVQLRMLGSHQLQNAATATCTALCLRDQGWKLSDASIHTGLECAYLLGRSQFLTYKEAEMLGLPGATILLDGDCGLVDESLVLMFITSLIFSPYQGICPALVNMIKVALPEASLVLVVAMANDKDHLAGCLEAVCFTEIDIAGDRSRTTSSSLLKDSWIQACTEMGGDFLDCKTAKYNLIEDQHSQFEGKMGCQSVLFAEGSLIDSIRLGNEILSAKSGTQSGIIVVTGSLHIVSAVLGSLEG</sequence>
<keyword evidence="12" id="KW-0496">Mitochondrion</keyword>
<evidence type="ECO:0000256" key="4">
    <source>
        <dbReference type="ARBA" id="ARBA00022448"/>
    </source>
</evidence>
<reference evidence="16" key="1">
    <citation type="submission" date="2020-06" db="EMBL/GenBank/DDBJ databases">
        <authorList>
            <person name="Li T."/>
            <person name="Hu X."/>
            <person name="Zhang T."/>
            <person name="Song X."/>
            <person name="Zhang H."/>
            <person name="Dai N."/>
            <person name="Sheng W."/>
            <person name="Hou X."/>
            <person name="Wei L."/>
        </authorList>
    </citation>
    <scope>NUCLEOTIDE SEQUENCE</scope>
    <source>
        <strain evidence="16">KEN8</strain>
        <tissue evidence="16">Leaf</tissue>
    </source>
</reference>
<keyword evidence="4" id="KW-0813">Transport</keyword>
<evidence type="ECO:0000256" key="12">
    <source>
        <dbReference type="ARBA" id="ARBA00023128"/>
    </source>
</evidence>
<evidence type="ECO:0000256" key="14">
    <source>
        <dbReference type="PROSITE-ProRule" id="PRU00282"/>
    </source>
</evidence>
<dbReference type="PANTHER" id="PTHR45760:SF2">
    <property type="entry name" value="FI19922P1-RELATED"/>
    <property type="match status" value="1"/>
</dbReference>
<dbReference type="Gene3D" id="1.50.40.10">
    <property type="entry name" value="Mitochondrial carrier domain"/>
    <property type="match status" value="1"/>
</dbReference>
<evidence type="ECO:0000256" key="5">
    <source>
        <dbReference type="ARBA" id="ARBA00022598"/>
    </source>
</evidence>
<evidence type="ECO:0000259" key="15">
    <source>
        <dbReference type="Pfam" id="PF08245"/>
    </source>
</evidence>
<dbReference type="Gene3D" id="3.40.1190.10">
    <property type="entry name" value="Mur-like, catalytic domain"/>
    <property type="match status" value="1"/>
</dbReference>
<evidence type="ECO:0000256" key="7">
    <source>
        <dbReference type="ARBA" id="ARBA00022737"/>
    </source>
</evidence>
<reference evidence="16" key="2">
    <citation type="journal article" date="2024" name="Plant">
        <title>Genomic evolution and insights into agronomic trait innovations of Sesamum species.</title>
        <authorList>
            <person name="Miao H."/>
            <person name="Wang L."/>
            <person name="Qu L."/>
            <person name="Liu H."/>
            <person name="Sun Y."/>
            <person name="Le M."/>
            <person name="Wang Q."/>
            <person name="Wei S."/>
            <person name="Zheng Y."/>
            <person name="Lin W."/>
            <person name="Duan Y."/>
            <person name="Cao H."/>
            <person name="Xiong S."/>
            <person name="Wang X."/>
            <person name="Wei L."/>
            <person name="Li C."/>
            <person name="Ma Q."/>
            <person name="Ju M."/>
            <person name="Zhao R."/>
            <person name="Li G."/>
            <person name="Mu C."/>
            <person name="Tian Q."/>
            <person name="Mei H."/>
            <person name="Zhang T."/>
            <person name="Gao T."/>
            <person name="Zhang H."/>
        </authorList>
    </citation>
    <scope>NUCLEOTIDE SEQUENCE</scope>
    <source>
        <strain evidence="16">KEN8</strain>
    </source>
</reference>
<dbReference type="SUPFAM" id="SSF103506">
    <property type="entry name" value="Mitochondrial carrier"/>
    <property type="match status" value="1"/>
</dbReference>
<dbReference type="InterPro" id="IPR023395">
    <property type="entry name" value="MCP_dom_sf"/>
</dbReference>
<dbReference type="Pfam" id="PF08245">
    <property type="entry name" value="Mur_ligase_M"/>
    <property type="match status" value="1"/>
</dbReference>
<comment type="similarity">
    <text evidence="2">Belongs to the mitochondrial carrier (TC 2.A.29) family.</text>
</comment>
<organism evidence="16">
    <name type="scientific">Sesamum calycinum</name>
    <dbReference type="NCBI Taxonomy" id="2727403"/>
    <lineage>
        <taxon>Eukaryota</taxon>
        <taxon>Viridiplantae</taxon>
        <taxon>Streptophyta</taxon>
        <taxon>Embryophyta</taxon>
        <taxon>Tracheophyta</taxon>
        <taxon>Spermatophyta</taxon>
        <taxon>Magnoliopsida</taxon>
        <taxon>eudicotyledons</taxon>
        <taxon>Gunneridae</taxon>
        <taxon>Pentapetalae</taxon>
        <taxon>asterids</taxon>
        <taxon>lamiids</taxon>
        <taxon>Lamiales</taxon>
        <taxon>Pedaliaceae</taxon>
        <taxon>Sesamum</taxon>
    </lineage>
</organism>
<feature type="repeat" description="Solcar" evidence="14">
    <location>
        <begin position="209"/>
        <end position="309"/>
    </location>
</feature>
<dbReference type="InterPro" id="IPR036565">
    <property type="entry name" value="Mur-like_cat_sf"/>
</dbReference>
<dbReference type="SUPFAM" id="SSF53623">
    <property type="entry name" value="MurD-like peptide ligases, catalytic domain"/>
    <property type="match status" value="1"/>
</dbReference>
<dbReference type="PROSITE" id="PS50920">
    <property type="entry name" value="SOLCAR"/>
    <property type="match status" value="3"/>
</dbReference>
<keyword evidence="10" id="KW-0067">ATP-binding</keyword>
<evidence type="ECO:0000256" key="13">
    <source>
        <dbReference type="ARBA" id="ARBA00023136"/>
    </source>
</evidence>
<accession>A0AAW2RQ77</accession>
<protein>
    <submittedName>
        <fullName evidence="16">Dihydrofolate synthetase</fullName>
    </submittedName>
</protein>
<keyword evidence="9" id="KW-0999">Mitochondrion inner membrane</keyword>
<keyword evidence="5" id="KW-0436">Ligase</keyword>
<dbReference type="PANTHER" id="PTHR45760">
    <property type="entry name" value="FI19922P1-RELATED"/>
    <property type="match status" value="1"/>
</dbReference>
<evidence type="ECO:0000256" key="3">
    <source>
        <dbReference type="ARBA" id="ARBA00008276"/>
    </source>
</evidence>
<dbReference type="EMBL" id="JACGWM010000003">
    <property type="protein sequence ID" value="KAL0382415.1"/>
    <property type="molecule type" value="Genomic_DNA"/>
</dbReference>